<dbReference type="RefSeq" id="XP_025545760.1">
    <property type="nucleotide sequence ID" value="XM_025690728.1"/>
</dbReference>
<accession>A0A395HG45</accession>
<proteinExistence type="predicted"/>
<dbReference type="AlphaFoldDB" id="A0A395HG45"/>
<name>A0A395HG45_ASPHC</name>
<keyword evidence="2" id="KW-1185">Reference proteome</keyword>
<dbReference type="EMBL" id="KZ824370">
    <property type="protein sequence ID" value="RAL06606.1"/>
    <property type="molecule type" value="Genomic_DNA"/>
</dbReference>
<protein>
    <submittedName>
        <fullName evidence="1">Uncharacterized protein</fullName>
    </submittedName>
</protein>
<evidence type="ECO:0000313" key="2">
    <source>
        <dbReference type="Proteomes" id="UP000248961"/>
    </source>
</evidence>
<organism evidence="1 2">
    <name type="scientific">Aspergillus homomorphus (strain CBS 101889)</name>
    <dbReference type="NCBI Taxonomy" id="1450537"/>
    <lineage>
        <taxon>Eukaryota</taxon>
        <taxon>Fungi</taxon>
        <taxon>Dikarya</taxon>
        <taxon>Ascomycota</taxon>
        <taxon>Pezizomycotina</taxon>
        <taxon>Eurotiomycetes</taxon>
        <taxon>Eurotiomycetidae</taxon>
        <taxon>Eurotiales</taxon>
        <taxon>Aspergillaceae</taxon>
        <taxon>Aspergillus</taxon>
        <taxon>Aspergillus subgen. Circumdati</taxon>
    </lineage>
</organism>
<evidence type="ECO:0000313" key="1">
    <source>
        <dbReference type="EMBL" id="RAL06606.1"/>
    </source>
</evidence>
<dbReference type="OrthoDB" id="2104739at2759"/>
<reference evidence="1 2" key="1">
    <citation type="submission" date="2018-02" db="EMBL/GenBank/DDBJ databases">
        <title>The genomes of Aspergillus section Nigri reveals drivers in fungal speciation.</title>
        <authorList>
            <consortium name="DOE Joint Genome Institute"/>
            <person name="Vesth T.C."/>
            <person name="Nybo J."/>
            <person name="Theobald S."/>
            <person name="Brandl J."/>
            <person name="Frisvad J.C."/>
            <person name="Nielsen K.F."/>
            <person name="Lyhne E.K."/>
            <person name="Kogle M.E."/>
            <person name="Kuo A."/>
            <person name="Riley R."/>
            <person name="Clum A."/>
            <person name="Nolan M."/>
            <person name="Lipzen A."/>
            <person name="Salamov A."/>
            <person name="Henrissat B."/>
            <person name="Wiebenga A."/>
            <person name="De vries R.P."/>
            <person name="Grigoriev I.V."/>
            <person name="Mortensen U.H."/>
            <person name="Andersen M.R."/>
            <person name="Baker S.E."/>
        </authorList>
    </citation>
    <scope>NUCLEOTIDE SEQUENCE [LARGE SCALE GENOMIC DNA]</scope>
    <source>
        <strain evidence="1 2">CBS 101889</strain>
    </source>
</reference>
<dbReference type="STRING" id="1450537.A0A395HG45"/>
<dbReference type="GeneID" id="37195017"/>
<dbReference type="VEuPathDB" id="FungiDB:BO97DRAFT_23118"/>
<sequence>MMAVPHHRHRTSLEGVIFPPPRRLSPEEHNKATSLFSSLVEHFEPLQASNKGYKPLTLLRLTKGGVSAEDEFLELFFTFIEYNQLGVSETTLIETLATLHSFQGWTSEEQHGLSQSLIQFSSFLMDNFFLPHSSAYAGISFSSRFDRSSYRHSTARFQFAKMLPYA</sequence>
<dbReference type="Proteomes" id="UP000248961">
    <property type="component" value="Unassembled WGS sequence"/>
</dbReference>
<gene>
    <name evidence="1" type="ORF">BO97DRAFT_23118</name>
</gene>